<keyword evidence="2" id="KW-1185">Reference proteome</keyword>
<gene>
    <name evidence="1" type="primary">ENTPD2.2</name>
    <name evidence="1" type="ORF">GBF38_010143</name>
</gene>
<proteinExistence type="predicted"/>
<feature type="non-terminal residue" evidence="1">
    <location>
        <position position="1"/>
    </location>
</feature>
<sequence length="421" mass="46395">LFFTCHSGGGISSYAGQQGAAGQSLEACLDQAVKAIPKERHHLTPVHLGATAGMRLLRISSPDQSAQILQEVGHKIQSYPFKYQGAAILSGQEEGAYGWYGFVGHWFSTGRPTVGALDFGGASTQITFATQQKVEDEHDMIKLRLYGQEYSLYTHSFLCYGQDQVLKRLLAHIVKSQGYSESVTHPCYPAGYNRTLKLNGIFNSPCTTKYKPSSYNSQASLTVQGSGHYEHCLGNVSEIFSFDGCTYSRCSFDKVFQPNITGSFMAFSAFFYIHSFLQRTTSITVSTPSQLEEAARSVCLMTFNQMLILAPDQRSRLQDYCASSVFLNVLMLKGYSFDETTFPHISFQKKAGDTSVGWALGYMLTLSNLLPAERPGMRKALTLGAWGSLIFLFVILLAAVMIFILLRARNAKNKGGSESTI</sequence>
<evidence type="ECO:0000313" key="2">
    <source>
        <dbReference type="Proteomes" id="UP000805704"/>
    </source>
</evidence>
<protein>
    <submittedName>
        <fullName evidence="1">Ectonucleoside triphosphate diphosphohydrolase 2</fullName>
    </submittedName>
</protein>
<evidence type="ECO:0000313" key="1">
    <source>
        <dbReference type="EMBL" id="KAG8010858.1"/>
    </source>
</evidence>
<organism evidence="1 2">
    <name type="scientific">Nibea albiflora</name>
    <name type="common">Yellow drum</name>
    <name type="synonym">Corvina albiflora</name>
    <dbReference type="NCBI Taxonomy" id="240163"/>
    <lineage>
        <taxon>Eukaryota</taxon>
        <taxon>Metazoa</taxon>
        <taxon>Chordata</taxon>
        <taxon>Craniata</taxon>
        <taxon>Vertebrata</taxon>
        <taxon>Euteleostomi</taxon>
        <taxon>Actinopterygii</taxon>
        <taxon>Neopterygii</taxon>
        <taxon>Teleostei</taxon>
        <taxon>Neoteleostei</taxon>
        <taxon>Acanthomorphata</taxon>
        <taxon>Eupercaria</taxon>
        <taxon>Sciaenidae</taxon>
        <taxon>Nibea</taxon>
    </lineage>
</organism>
<accession>A0ACB7FAB2</accession>
<name>A0ACB7FAB2_NIBAL</name>
<reference evidence="1" key="1">
    <citation type="submission" date="2020-04" db="EMBL/GenBank/DDBJ databases">
        <title>A chromosome-scale assembly and high-density genetic map of the yellow drum (Nibea albiflora) genome.</title>
        <authorList>
            <person name="Xu D."/>
            <person name="Zhang W."/>
            <person name="Chen R."/>
            <person name="Tan P."/>
            <person name="Wang L."/>
            <person name="Song H."/>
            <person name="Tian L."/>
            <person name="Zhu Q."/>
            <person name="Wang B."/>
        </authorList>
    </citation>
    <scope>NUCLEOTIDE SEQUENCE</scope>
    <source>
        <strain evidence="1">ZJHYS-2018</strain>
    </source>
</reference>
<comment type="caution">
    <text evidence="1">The sequence shown here is derived from an EMBL/GenBank/DDBJ whole genome shotgun (WGS) entry which is preliminary data.</text>
</comment>
<dbReference type="EMBL" id="CM024803">
    <property type="protein sequence ID" value="KAG8010858.1"/>
    <property type="molecule type" value="Genomic_DNA"/>
</dbReference>
<dbReference type="Proteomes" id="UP000805704">
    <property type="component" value="Chromosome 15"/>
</dbReference>